<reference evidence="11 12" key="1">
    <citation type="submission" date="2013-02" db="EMBL/GenBank/DDBJ databases">
        <title>Genome sequence of Clostridium saccharoperbutylacetonicum N1-4(HMT).</title>
        <authorList>
            <person name="Poehlein A."/>
            <person name="Daniel R."/>
        </authorList>
    </citation>
    <scope>NUCLEOTIDE SEQUENCE [LARGE SCALE GENOMIC DNA]</scope>
    <source>
        <strain evidence="12">N1-4(HMT)</strain>
    </source>
</reference>
<feature type="domain" description="Carrier" evidence="9">
    <location>
        <begin position="2545"/>
        <end position="2625"/>
    </location>
</feature>
<evidence type="ECO:0000313" key="12">
    <source>
        <dbReference type="Proteomes" id="UP000011728"/>
    </source>
</evidence>
<dbReference type="Pfam" id="PF00109">
    <property type="entry name" value="ketoacyl-synt"/>
    <property type="match status" value="3"/>
</dbReference>
<dbReference type="Pfam" id="PF08659">
    <property type="entry name" value="KR"/>
    <property type="match status" value="1"/>
</dbReference>
<dbReference type="InterPro" id="IPR057326">
    <property type="entry name" value="KR_dom"/>
</dbReference>
<comment type="function">
    <text evidence="1">Involved in some intermediate steps for the synthesis of the antibiotic polyketide bacillaene which is involved in secondary metabolism.</text>
</comment>
<proteinExistence type="predicted"/>
<dbReference type="GO" id="GO:0006633">
    <property type="term" value="P:fatty acid biosynthetic process"/>
    <property type="evidence" value="ECO:0007669"/>
    <property type="project" value="InterPro"/>
</dbReference>
<dbReference type="Pfam" id="PF00550">
    <property type="entry name" value="PP-binding"/>
    <property type="match status" value="4"/>
</dbReference>
<dbReference type="InterPro" id="IPR025110">
    <property type="entry name" value="AMP-bd_C"/>
</dbReference>
<dbReference type="SMART" id="SM00822">
    <property type="entry name" value="PKS_KR"/>
    <property type="match status" value="1"/>
</dbReference>
<dbReference type="Pfam" id="PF02801">
    <property type="entry name" value="Ketoacyl-synt_C"/>
    <property type="match status" value="3"/>
</dbReference>
<dbReference type="Gene3D" id="3.40.50.720">
    <property type="entry name" value="NAD(P)-binding Rossmann-like Domain"/>
    <property type="match status" value="1"/>
</dbReference>
<dbReference type="SUPFAM" id="SSF53901">
    <property type="entry name" value="Thiolase-like"/>
    <property type="match status" value="3"/>
</dbReference>
<dbReference type="Gene3D" id="1.10.1200.10">
    <property type="entry name" value="ACP-like"/>
    <property type="match status" value="3"/>
</dbReference>
<dbReference type="PATRIC" id="fig|931276.5.peg.354"/>
<dbReference type="InterPro" id="IPR036291">
    <property type="entry name" value="NAD(P)-bd_dom_sf"/>
</dbReference>
<dbReference type="Gene3D" id="3.30.300.30">
    <property type="match status" value="1"/>
</dbReference>
<feature type="domain" description="Ketosynthase family 3 (KS3)" evidence="10">
    <location>
        <begin position="690"/>
        <end position="1125"/>
    </location>
</feature>
<gene>
    <name evidence="11" type="primary">pksJ1</name>
    <name evidence="11" type="ORF">Cspa_c03730</name>
</gene>
<dbReference type="SMART" id="SM01294">
    <property type="entry name" value="PKS_PP_betabranch"/>
    <property type="match status" value="2"/>
</dbReference>
<evidence type="ECO:0000256" key="5">
    <source>
        <dbReference type="ARBA" id="ARBA00022490"/>
    </source>
</evidence>
<dbReference type="GO" id="GO:0004312">
    <property type="term" value="F:fatty acid synthase activity"/>
    <property type="evidence" value="ECO:0007669"/>
    <property type="project" value="TreeGrafter"/>
</dbReference>
<dbReference type="Pfam" id="PF22336">
    <property type="entry name" value="RhiE-like_linker"/>
    <property type="match status" value="1"/>
</dbReference>
<dbReference type="PANTHER" id="PTHR43775:SF37">
    <property type="entry name" value="SI:DKEY-61P9.11"/>
    <property type="match status" value="1"/>
</dbReference>
<dbReference type="RefSeq" id="WP_015390517.1">
    <property type="nucleotide sequence ID" value="NC_020291.1"/>
</dbReference>
<dbReference type="Pfam" id="PF23024">
    <property type="entry name" value="AMP-dom_DIP2-like"/>
    <property type="match status" value="1"/>
</dbReference>
<dbReference type="InterPro" id="IPR042099">
    <property type="entry name" value="ANL_N_sf"/>
</dbReference>
<dbReference type="InterPro" id="IPR018201">
    <property type="entry name" value="Ketoacyl_synth_AS"/>
</dbReference>
<dbReference type="GO" id="GO:0005737">
    <property type="term" value="C:cytoplasm"/>
    <property type="evidence" value="ECO:0007669"/>
    <property type="project" value="UniProtKB-SubCell"/>
</dbReference>
<dbReference type="InterPro" id="IPR050091">
    <property type="entry name" value="PKS_NRPS_Biosynth_Enz"/>
</dbReference>
<dbReference type="FunFam" id="3.40.47.10:FF:000019">
    <property type="entry name" value="Polyketide synthase type I"/>
    <property type="match status" value="2"/>
</dbReference>
<evidence type="ECO:0000256" key="8">
    <source>
        <dbReference type="ARBA" id="ARBA00022737"/>
    </source>
</evidence>
<dbReference type="Pfam" id="PF22621">
    <property type="entry name" value="CurL-like_PKS_C"/>
    <property type="match status" value="1"/>
</dbReference>
<comment type="subcellular location">
    <subcellularLocation>
        <location evidence="2">Cytoplasm</location>
    </subcellularLocation>
</comment>
<dbReference type="PROSITE" id="PS00606">
    <property type="entry name" value="KS3_1"/>
    <property type="match status" value="1"/>
</dbReference>
<dbReference type="InterPro" id="IPR020841">
    <property type="entry name" value="PKS_Beta-ketoAc_synthase_dom"/>
</dbReference>
<dbReference type="HOGENOM" id="CLU_000022_8_2_9"/>
<feature type="domain" description="Ketosynthase family 3 (KS3)" evidence="10">
    <location>
        <begin position="1463"/>
        <end position="1901"/>
    </location>
</feature>
<evidence type="ECO:0000256" key="7">
    <source>
        <dbReference type="ARBA" id="ARBA00022679"/>
    </source>
</evidence>
<dbReference type="PROSITE" id="PS00455">
    <property type="entry name" value="AMP_BINDING"/>
    <property type="match status" value="1"/>
</dbReference>
<dbReference type="InterPro" id="IPR000873">
    <property type="entry name" value="AMP-dep_synth/lig_dom"/>
</dbReference>
<dbReference type="Gene3D" id="3.40.47.10">
    <property type="match status" value="3"/>
</dbReference>
<dbReference type="Pfam" id="PF00501">
    <property type="entry name" value="AMP-binding"/>
    <property type="match status" value="1"/>
</dbReference>
<evidence type="ECO:0000256" key="6">
    <source>
        <dbReference type="ARBA" id="ARBA00022553"/>
    </source>
</evidence>
<protein>
    <submittedName>
        <fullName evidence="11">Polyketide synthase PksJ</fullName>
    </submittedName>
</protein>
<dbReference type="CDD" id="cd08953">
    <property type="entry name" value="KR_2_SDR_x"/>
    <property type="match status" value="1"/>
</dbReference>
<dbReference type="EMBL" id="CP004121">
    <property type="protein sequence ID" value="AGF54191.1"/>
    <property type="molecule type" value="Genomic_DNA"/>
</dbReference>
<dbReference type="InterPro" id="IPR020845">
    <property type="entry name" value="AMP-binding_CS"/>
</dbReference>
<dbReference type="SUPFAM" id="SSF56801">
    <property type="entry name" value="Acetyl-CoA synthetase-like"/>
    <property type="match status" value="1"/>
</dbReference>
<dbReference type="PANTHER" id="PTHR43775">
    <property type="entry name" value="FATTY ACID SYNTHASE"/>
    <property type="match status" value="1"/>
</dbReference>
<dbReference type="GO" id="GO:0005886">
    <property type="term" value="C:plasma membrane"/>
    <property type="evidence" value="ECO:0007669"/>
    <property type="project" value="TreeGrafter"/>
</dbReference>
<dbReference type="SUPFAM" id="SSF51735">
    <property type="entry name" value="NAD(P)-binding Rossmann-fold domains"/>
    <property type="match status" value="1"/>
</dbReference>
<dbReference type="InterPro" id="IPR014030">
    <property type="entry name" value="Ketoacyl_synth_N"/>
</dbReference>
<dbReference type="InterPro" id="IPR013968">
    <property type="entry name" value="PKS_KR"/>
</dbReference>
<keyword evidence="8" id="KW-0677">Repeat</keyword>
<dbReference type="KEGG" id="csr:Cspa_c03730"/>
<evidence type="ECO:0000259" key="10">
    <source>
        <dbReference type="PROSITE" id="PS52004"/>
    </source>
</evidence>
<organism evidence="11 12">
    <name type="scientific">Clostridium saccharoperbutylacetonicum N1-4(HMT)</name>
    <dbReference type="NCBI Taxonomy" id="931276"/>
    <lineage>
        <taxon>Bacteria</taxon>
        <taxon>Bacillati</taxon>
        <taxon>Bacillota</taxon>
        <taxon>Clostridia</taxon>
        <taxon>Eubacteriales</taxon>
        <taxon>Clostridiaceae</taxon>
        <taxon>Clostridium</taxon>
    </lineage>
</organism>
<dbReference type="eggNOG" id="COG3321">
    <property type="taxonomic scope" value="Bacteria"/>
</dbReference>
<dbReference type="InterPro" id="IPR016039">
    <property type="entry name" value="Thiolase-like"/>
</dbReference>
<dbReference type="eggNOG" id="COG0318">
    <property type="taxonomic scope" value="Bacteria"/>
</dbReference>
<accession>M1MGW6</accession>
<keyword evidence="12" id="KW-1185">Reference proteome</keyword>
<dbReference type="SUPFAM" id="SSF47336">
    <property type="entry name" value="ACP-like"/>
    <property type="match status" value="3"/>
</dbReference>
<keyword evidence="7" id="KW-0808">Transferase</keyword>
<evidence type="ECO:0000256" key="1">
    <source>
        <dbReference type="ARBA" id="ARBA00003299"/>
    </source>
</evidence>
<dbReference type="PROSITE" id="PS52004">
    <property type="entry name" value="KS3_2"/>
    <property type="match status" value="3"/>
</dbReference>
<dbReference type="InterPro" id="IPR006162">
    <property type="entry name" value="Ppantetheine_attach_site"/>
</dbReference>
<evidence type="ECO:0000256" key="3">
    <source>
        <dbReference type="ARBA" id="ARBA00004789"/>
    </source>
</evidence>
<dbReference type="SMART" id="SM00823">
    <property type="entry name" value="PKS_PP"/>
    <property type="match status" value="3"/>
</dbReference>
<dbReference type="PROSITE" id="PS50075">
    <property type="entry name" value="CARRIER"/>
    <property type="match status" value="2"/>
</dbReference>
<dbReference type="Pfam" id="PF16197">
    <property type="entry name" value="KAsynt_C_assoc"/>
    <property type="match status" value="1"/>
</dbReference>
<dbReference type="GO" id="GO:0031177">
    <property type="term" value="F:phosphopantetheine binding"/>
    <property type="evidence" value="ECO:0007669"/>
    <property type="project" value="InterPro"/>
</dbReference>
<dbReference type="InterPro" id="IPR014031">
    <property type="entry name" value="Ketoacyl_synth_C"/>
</dbReference>
<dbReference type="GO" id="GO:0071770">
    <property type="term" value="P:DIM/DIP cell wall layer assembly"/>
    <property type="evidence" value="ECO:0007669"/>
    <property type="project" value="TreeGrafter"/>
</dbReference>
<dbReference type="InterPro" id="IPR020806">
    <property type="entry name" value="PKS_PP-bd"/>
</dbReference>
<evidence type="ECO:0000256" key="4">
    <source>
        <dbReference type="ARBA" id="ARBA00022450"/>
    </source>
</evidence>
<dbReference type="Proteomes" id="UP000011728">
    <property type="component" value="Chromosome"/>
</dbReference>
<dbReference type="GO" id="GO:0004315">
    <property type="term" value="F:3-oxoacyl-[acyl-carrier-protein] synthase activity"/>
    <property type="evidence" value="ECO:0007669"/>
    <property type="project" value="InterPro"/>
</dbReference>
<evidence type="ECO:0000313" key="11">
    <source>
        <dbReference type="EMBL" id="AGF54191.1"/>
    </source>
</evidence>
<name>M1MGW6_9CLOT</name>
<dbReference type="CDD" id="cd00833">
    <property type="entry name" value="PKS"/>
    <property type="match status" value="3"/>
</dbReference>
<keyword evidence="6" id="KW-0597">Phosphoprotein</keyword>
<dbReference type="PROSITE" id="PS00012">
    <property type="entry name" value="PHOSPHOPANTETHEINE"/>
    <property type="match status" value="1"/>
</dbReference>
<dbReference type="InterPro" id="IPR054514">
    <property type="entry name" value="RhiE-like_linker"/>
</dbReference>
<evidence type="ECO:0000259" key="9">
    <source>
        <dbReference type="PROSITE" id="PS50075"/>
    </source>
</evidence>
<dbReference type="SMART" id="SM00825">
    <property type="entry name" value="PKS_KS"/>
    <property type="match status" value="3"/>
</dbReference>
<dbReference type="InterPro" id="IPR036736">
    <property type="entry name" value="ACP-like_sf"/>
</dbReference>
<feature type="domain" description="Carrier" evidence="9">
    <location>
        <begin position="3319"/>
        <end position="3394"/>
    </location>
</feature>
<dbReference type="InterPro" id="IPR045851">
    <property type="entry name" value="AMP-bd_C_sf"/>
</dbReference>
<evidence type="ECO:0000256" key="2">
    <source>
        <dbReference type="ARBA" id="ARBA00004496"/>
    </source>
</evidence>
<comment type="pathway">
    <text evidence="3">Antibiotic biosynthesis; bacillaene biosynthesis.</text>
</comment>
<sequence length="3399" mass="385723">MKRKKENKLYLSCILDKCIKYSDRVFLVFEDEKLVPCRVNGKILNKRIESFAFELKHELRAHDLALIVLPQGLDYIYSILGCWYNNITAIPTPIVDIALKAEDILKLITYAEDSSSRTIITNTAMLETLKEVEEFKDFNFINADLIERDVERKITLQQMKKEDLALLMYTSGSTSKPKGVMLTHEDILNQASADQWRIDSNTRMVTWTPQFHAFGLYNNILVPMLHGALSVILPPATFIKRPSLFLKLIGKYKGTHIAMPNFAFDYCYNNVDLDDIPTNCLETLRAIISAGEPIRKESYDKFWEKFSKCGLSWNALCPLLGLSEFCPVCSIKVDEEPRFLSLDLAQLENGIVQINNDSENGKNITSCGSVEKSLKIRIVDTKTMKECEPDNIGEVWIKSNCKGSGYLNNEEATKEIFGAALEDNKSETFFRTGDNGFVYDNHLYIVGRSKEVIIINGKKYHQIDLEWTIKNSIPELILPVSAFSCDVNNAERVIVIQEIEKNTTTETCKEIVRNIITCISKKFSLEIYEVDLVEKDQIPKTGSGKVRKKESLKRYKENQYTIMYKFCKADRYDLKEIPANNKEHNIMKVLKQKVFGEVLELNSEVIEEAESISELNINSIQNIQIAKKISSIFDTEFEPYMMYQFSDFSQLEDYLCKSVNVKAEVNEDTGITESKINKENKQVIQSDINENDIAIIGISCNFPGEADTPEKFWDNIVKGRDCISEVEKERPCIIEDYYNHNQADEYYPKFGGFIKDVDKFDASFFGISRIEAESMDPQQRKVMEMTWNVIEDSGYNPQSLAGEQIGVYLGVHNNDYSELLLDDEDTMEQYGGYADSGVHMSLIANRISRMFDFHGPSEIVNTACSSSLVAIHNAIQGIKRNECKMAIAGGINLILSSRVYVACEKAGMLSKDGRCKTFDETADGFTRAEGYGAVLLKPYDEAIRDHDSIYGIIKESAINHDGRSTSLRAPNMNSQKELIKSAYKKTGMSLETIGYIETHGTGTSLGDPIEIRALQDAYSEMGIKNKEHYCGLGTVKTIIGHSESAAGVAGLIKVLMSMKHKELAGITNFKKLNSYIKLEDSPFYIVEENKNWDSLMDSNGKVMLRRAGISSFGFGGTNAHIIVEEAPDKVSIENTFAGESEEKVILLSARTRESLKMMAQQLLQYLNETDQNNINLDDLSYTLQVVRGTMKERVGFIVKSLSELISKLENYLLEDQKNSEDWIASKDGKSIILSKLKGERELEDFIQICKKRKSYKLLVGLWVSGIQVEWNMLFTSKEVHRLHLPTYPFQRKSFWISGRSPYEEVDITYKGAFDDKTDFVSEEEIVSEVTVSSIDITDDLREMEINHLKMLFSKISKLSIDEIESNKDMEEYGIDSILIKNLSCELEKELGQVSVTIFFQCRTIEALADYFIENYNEKLKKFFHTENNGIRKENERNTINTVDKIQPKHRNRGKRRLIPKDNSDNIAIIGVSGKYPQANNLDELWENLKQGKDCVEKIPSDRWDYHENFDEDKTKPGKINSKWGGFINDANTFDPLFFNITPQEAEMMDPQERQFLQCVYKTIEDSGYTRESLKKYKNIDSAGNVGVFVGVTFSDYHLYAINEQLHGNMVALSGSTASIANRISYYFDFNGPSLAVDTMCSSSLTALHLACNSIHQNECKMAIAGGVNLSLHPNKYIYLSQYNFLSTKGKCDSFGNSGNGYVPGEGVGSVLLKKLSDAEADGDHIYGVIKGTAVNHGGKTNGFYVPDPDAQANVIGRAIEQAKINPEEISYIEAHGTGTVLGDPIEIAGLTKAFRKHTQKCGFCSVGSIKSNIGHLEAAAGIASLTKVLLQIKNRELVPIVNSGTLNPNIDFSSTPFVVQSKLEHWGKNDNAEEKDTSTLLIAGISCFGAGGSNAHAIIQEYGGTTHNSTRQLPSDKTALFVLSSKSLDTLKRQCAMLIDVIKRNKMGQEQLFDIAYTLQVGREAMNERIAFTASSIEEVIEKLDKCIKDDSSIDGFYRRSGRSSNHLLNTLKSDKDFQTTILTWIERKKYATLLQLWVLGLDIDWEKLYLNGKPRRVSLNTYLFETEKYWLFHSTNEQLAAKSNTSESAIVDQKIQGEITDDSEQVICSKALLVPEWKEISECNFDRKDDFDKRLIVLVDVTDKKIEEMLQLKMPDTICYSLNNPQQPIEQRYEVYAWSLLKKIKELIKEKKGVLVQLVILKGRESMLFRGLTAMLKTAHLEYEELAYQVVEFDYEVDAEIISDRLNEVKHTYRNKQYILSPDKIMVKSFENAKKNSIQNSASDLPWKENGVYVLSGGAGELGLLFANEILEQVSSARIILLGRSILDDKRKEKIEKIKKLNGCVEYRAVDIADTFAMRQCVEDIVNTYGTINGFIHTAGVIRDRFILNKTEEELNTVFHPKVQGLVSLDEVTKDIRLDFIVLFSSGAAEMGSMGQADYSSANAFMDSYSEYRNVLVTKGERFGKTVSVNWPLWKNGGMRVDEVIEKALFEEQGMISMDSQTGISFLYEVLQSPFNQVMPIVGDIVKIQTLMEKDKEEENVLEEIIEPELKNVVKKLKEVLAESTKLKVSQIDEDEPFDTYGIDSVMLTLITHELTKYFKKLSPTVLFGYNTVIELAQYLLSTYKYECAIWIGGAPKKVKTHSYSEKVTKASDRKAFANKELVSQDIVEVIGQEKENITDNTMDNQEETLIAIVGVSGRFPKSENLEQYFQNLKEGKNCVTELDEERWSLEGFYLSDKEKALKKNKSYSKWGGFLDTFADFDPLFFNISPNDAKYMDPQERLFMEECWKALEDAGYMSERLSRNLRKETGVYGAITKTGFESWNNENEKYYRTSFSSMVNRFSYFMDFEGPSIAYDTMCSSTLTALHEACNNLRERKVKMALVGAVNLYLHPNNYAGLCHAGLISNSSESSVFAKDGIGFIPSEGVGAVILKRLSDAEKDNDNILAIIRGSAVNHSGRTSGYSVPDPVKQARTIEEAIKEAHVKKDSIRHVELAANGSALVDQIEMSAISKVFAQEEHREGNLYTMGNVKTLIGHGEAVSGMAQMIKCILMLQNKILIPTMLPEQLNPNIDFKKIPFRFVTKQSVWNDMELKGEYIPRRIVIDSFGSGGVYASLVLEEYKNNHIVEPVEKSQNSNYLFVFSAKTSSALAKFLLDWKVYFEEKDEIDLKKISYILQTRRKHMKKRFACVARSKEELIRNIEDFLNSEANGNNYSSETKDENILEDNPNVTSISGHDNCTILAKLWVSGEKINWNELYEDYNPKQLFQLPTYPFDKKHFWVKERNLLQVEEDFVSLDDICEKESEVNQTEDGQEEKYSLSEVKEHIKKILFDILFLNESDEFDECDAFMELGMNSIYMVKFITQLNTQLALQLDETVLFEYFNAKDLAEYIYEKMKRGEQ</sequence>
<feature type="domain" description="Ketosynthase family 3 (KS3)" evidence="10">
    <location>
        <begin position="2689"/>
        <end position="3119"/>
    </location>
</feature>
<keyword evidence="5" id="KW-0963">Cytoplasm</keyword>
<dbReference type="OrthoDB" id="9765680at2"/>
<keyword evidence="4" id="KW-0596">Phosphopantetheine</keyword>
<dbReference type="InterPro" id="IPR032821">
    <property type="entry name" value="PKS_assoc"/>
</dbReference>
<dbReference type="InterPro" id="IPR009081">
    <property type="entry name" value="PP-bd_ACP"/>
</dbReference>
<dbReference type="Gene3D" id="3.40.50.12780">
    <property type="entry name" value="N-terminal domain of ligase-like"/>
    <property type="match status" value="1"/>
</dbReference>
<dbReference type="Gene3D" id="1.10.1240.100">
    <property type="match status" value="3"/>
</dbReference>